<evidence type="ECO:0000256" key="1">
    <source>
        <dbReference type="SAM" id="MobiDB-lite"/>
    </source>
</evidence>
<dbReference type="VEuPathDB" id="TriTrypDB:C4B63_41g165"/>
<gene>
    <name evidence="2" type="ORF">C4B63_41g165</name>
</gene>
<sequence>MPNQHRRIPQELGKMGSIEKHIASGMRKATDTTVPAGGRQPPPTQKHCAEHPKSAGARSAPNPRPRATTAGKRRAVCMRLAPSTSATKADGTVLSTHRNASQTKPWAAGAARHPKHRFPPPTPANAGAPSPATMAEPKRTLRLFKRRLRAEAVRRDWRRVVVIIPFLKPKKTASDRDPADPSR</sequence>
<dbReference type="EMBL" id="PRFA01000041">
    <property type="protein sequence ID" value="PWU91881.1"/>
    <property type="molecule type" value="Genomic_DNA"/>
</dbReference>
<name>A0A2V2V6L7_TRYCR</name>
<organism evidence="2 3">
    <name type="scientific">Trypanosoma cruzi</name>
    <dbReference type="NCBI Taxonomy" id="5693"/>
    <lineage>
        <taxon>Eukaryota</taxon>
        <taxon>Discoba</taxon>
        <taxon>Euglenozoa</taxon>
        <taxon>Kinetoplastea</taxon>
        <taxon>Metakinetoplastina</taxon>
        <taxon>Trypanosomatida</taxon>
        <taxon>Trypanosomatidae</taxon>
        <taxon>Trypanosoma</taxon>
        <taxon>Schizotrypanum</taxon>
    </lineage>
</organism>
<evidence type="ECO:0000313" key="3">
    <source>
        <dbReference type="Proteomes" id="UP000246121"/>
    </source>
</evidence>
<feature type="region of interest" description="Disordered" evidence="1">
    <location>
        <begin position="24"/>
        <end position="114"/>
    </location>
</feature>
<feature type="compositionally biased region" description="Polar residues" evidence="1">
    <location>
        <begin position="82"/>
        <end position="104"/>
    </location>
</feature>
<comment type="caution">
    <text evidence="2">The sequence shown here is derived from an EMBL/GenBank/DDBJ whole genome shotgun (WGS) entry which is preliminary data.</text>
</comment>
<dbReference type="VEuPathDB" id="TriTrypDB:TcCL_ESM08942"/>
<proteinExistence type="predicted"/>
<feature type="region of interest" description="Disordered" evidence="1">
    <location>
        <begin position="119"/>
        <end position="138"/>
    </location>
</feature>
<evidence type="ECO:0000313" key="2">
    <source>
        <dbReference type="EMBL" id="PWU91881.1"/>
    </source>
</evidence>
<protein>
    <submittedName>
        <fullName evidence="2">Uncharacterized protein</fullName>
    </submittedName>
</protein>
<reference evidence="2 3" key="1">
    <citation type="journal article" date="2018" name="Microb. Genom.">
        <title>Expanding an expanded genome: long-read sequencing of Trypanosoma cruzi.</title>
        <authorList>
            <person name="Berna L."/>
            <person name="Rodriguez M."/>
            <person name="Chiribao M.L."/>
            <person name="Parodi-Talice A."/>
            <person name="Pita S."/>
            <person name="Rijo G."/>
            <person name="Alvarez-Valin F."/>
            <person name="Robello C."/>
        </authorList>
    </citation>
    <scope>NUCLEOTIDE SEQUENCE [LARGE SCALE GENOMIC DNA]</scope>
    <source>
        <strain evidence="2 3">Dm28c</strain>
    </source>
</reference>
<dbReference type="AlphaFoldDB" id="A0A2V2V6L7"/>
<accession>A0A2V2V6L7</accession>
<dbReference type="VEuPathDB" id="TriTrypDB:TCSYLVIO_006954"/>
<dbReference type="VEuPathDB" id="TriTrypDB:TCDM_13270"/>
<dbReference type="Proteomes" id="UP000246121">
    <property type="component" value="Unassembled WGS sequence"/>
</dbReference>